<gene>
    <name evidence="2" type="ORF">QBC32DRAFT_263341</name>
</gene>
<keyword evidence="3" id="KW-1185">Reference proteome</keyword>
<accession>A0AAN6SE85</accession>
<comment type="caution">
    <text evidence="2">The sequence shown here is derived from an EMBL/GenBank/DDBJ whole genome shotgun (WGS) entry which is preliminary data.</text>
</comment>
<evidence type="ECO:0000256" key="1">
    <source>
        <dbReference type="SAM" id="MobiDB-lite"/>
    </source>
</evidence>
<organism evidence="2 3">
    <name type="scientific">Pseudoneurospora amorphoporcata</name>
    <dbReference type="NCBI Taxonomy" id="241081"/>
    <lineage>
        <taxon>Eukaryota</taxon>
        <taxon>Fungi</taxon>
        <taxon>Dikarya</taxon>
        <taxon>Ascomycota</taxon>
        <taxon>Pezizomycotina</taxon>
        <taxon>Sordariomycetes</taxon>
        <taxon>Sordariomycetidae</taxon>
        <taxon>Sordariales</taxon>
        <taxon>Sordariaceae</taxon>
        <taxon>Pseudoneurospora</taxon>
    </lineage>
</organism>
<dbReference type="AlphaFoldDB" id="A0AAN6SE85"/>
<feature type="region of interest" description="Disordered" evidence="1">
    <location>
        <begin position="1"/>
        <end position="27"/>
    </location>
</feature>
<name>A0AAN6SE85_9PEZI</name>
<evidence type="ECO:0000313" key="3">
    <source>
        <dbReference type="Proteomes" id="UP001303222"/>
    </source>
</evidence>
<feature type="region of interest" description="Disordered" evidence="1">
    <location>
        <begin position="169"/>
        <end position="195"/>
    </location>
</feature>
<feature type="region of interest" description="Disordered" evidence="1">
    <location>
        <begin position="261"/>
        <end position="290"/>
    </location>
</feature>
<dbReference type="Proteomes" id="UP001303222">
    <property type="component" value="Unassembled WGS sequence"/>
</dbReference>
<feature type="compositionally biased region" description="Basic and acidic residues" evidence="1">
    <location>
        <begin position="174"/>
        <end position="183"/>
    </location>
</feature>
<proteinExistence type="predicted"/>
<reference evidence="2" key="2">
    <citation type="submission" date="2023-06" db="EMBL/GenBank/DDBJ databases">
        <authorList>
            <consortium name="Lawrence Berkeley National Laboratory"/>
            <person name="Mondo S.J."/>
            <person name="Hensen N."/>
            <person name="Bonometti L."/>
            <person name="Westerberg I."/>
            <person name="Brannstrom I.O."/>
            <person name="Guillou S."/>
            <person name="Cros-Aarteil S."/>
            <person name="Calhoun S."/>
            <person name="Haridas S."/>
            <person name="Kuo A."/>
            <person name="Pangilinan J."/>
            <person name="Riley R."/>
            <person name="Labutti K."/>
            <person name="Andreopoulos B."/>
            <person name="Lipzen A."/>
            <person name="Chen C."/>
            <person name="Yanf M."/>
            <person name="Daum C."/>
            <person name="Ng V."/>
            <person name="Clum A."/>
            <person name="Steindorff A."/>
            <person name="Ohm R."/>
            <person name="Martin F."/>
            <person name="Silar P."/>
            <person name="Natvig D."/>
            <person name="Lalanne C."/>
            <person name="Gautier V."/>
            <person name="Ament-Velasquez S.L."/>
            <person name="Kruys A."/>
            <person name="Hutchinson M.I."/>
            <person name="Powell A.J."/>
            <person name="Barry K."/>
            <person name="Miller A.N."/>
            <person name="Grigoriev I.V."/>
            <person name="Debuchy R."/>
            <person name="Gladieux P."/>
            <person name="Thoren M.H."/>
            <person name="Johannesson H."/>
        </authorList>
    </citation>
    <scope>NUCLEOTIDE SEQUENCE</scope>
    <source>
        <strain evidence="2">CBS 626.80</strain>
    </source>
</reference>
<evidence type="ECO:0000313" key="2">
    <source>
        <dbReference type="EMBL" id="KAK3951032.1"/>
    </source>
</evidence>
<feature type="compositionally biased region" description="Basic and acidic residues" evidence="1">
    <location>
        <begin position="277"/>
        <end position="286"/>
    </location>
</feature>
<sequence>MAPATNLKTNPKDNKPKGRKPTNPRMKYYSSPEEQAALKEFHDCYAEFSKLDNNNKVRSQLMDVPKAKVENPLPPGTKGLAASRWAIPQHQPAADDTSKPAVEIPLPPVSKGLATSRWATAPKSEEKKAVNGNSNMKKNRRLRETAEERKVIEEFRVFYAEADNESGKSFFQSADHDTPRAKMENPLPPGAKGLASSRWATAPKKHAKSMFVARHFHLSTKSTPRFYISYANKGKGKATQRKKYNATLEEDAAVKAFFAESPKSKEKKVQEQSYQAADHDTTRAKMENPLPAENLGLAGWRSLAGVSSRRT</sequence>
<protein>
    <submittedName>
        <fullName evidence="2">Uncharacterized protein</fullName>
    </submittedName>
</protein>
<reference evidence="2" key="1">
    <citation type="journal article" date="2023" name="Mol. Phylogenet. Evol.">
        <title>Genome-scale phylogeny and comparative genomics of the fungal order Sordariales.</title>
        <authorList>
            <person name="Hensen N."/>
            <person name="Bonometti L."/>
            <person name="Westerberg I."/>
            <person name="Brannstrom I.O."/>
            <person name="Guillou S."/>
            <person name="Cros-Aarteil S."/>
            <person name="Calhoun S."/>
            <person name="Haridas S."/>
            <person name="Kuo A."/>
            <person name="Mondo S."/>
            <person name="Pangilinan J."/>
            <person name="Riley R."/>
            <person name="LaButti K."/>
            <person name="Andreopoulos B."/>
            <person name="Lipzen A."/>
            <person name="Chen C."/>
            <person name="Yan M."/>
            <person name="Daum C."/>
            <person name="Ng V."/>
            <person name="Clum A."/>
            <person name="Steindorff A."/>
            <person name="Ohm R.A."/>
            <person name="Martin F."/>
            <person name="Silar P."/>
            <person name="Natvig D.O."/>
            <person name="Lalanne C."/>
            <person name="Gautier V."/>
            <person name="Ament-Velasquez S.L."/>
            <person name="Kruys A."/>
            <person name="Hutchinson M.I."/>
            <person name="Powell A.J."/>
            <person name="Barry K."/>
            <person name="Miller A.N."/>
            <person name="Grigoriev I.V."/>
            <person name="Debuchy R."/>
            <person name="Gladieux P."/>
            <person name="Hiltunen Thoren M."/>
            <person name="Johannesson H."/>
        </authorList>
    </citation>
    <scope>NUCLEOTIDE SEQUENCE</scope>
    <source>
        <strain evidence="2">CBS 626.80</strain>
    </source>
</reference>
<feature type="region of interest" description="Disordered" evidence="1">
    <location>
        <begin position="89"/>
        <end position="143"/>
    </location>
</feature>
<dbReference type="EMBL" id="MU859159">
    <property type="protein sequence ID" value="KAK3951032.1"/>
    <property type="molecule type" value="Genomic_DNA"/>
</dbReference>